<dbReference type="InterPro" id="IPR000571">
    <property type="entry name" value="Znf_CCCH"/>
</dbReference>
<evidence type="ECO:0000313" key="5">
    <source>
        <dbReference type="Proteomes" id="UP001295794"/>
    </source>
</evidence>
<feature type="zinc finger region" description="C3H1-type" evidence="1">
    <location>
        <begin position="382"/>
        <end position="410"/>
    </location>
</feature>
<keyword evidence="1" id="KW-0863">Zinc-finger</keyword>
<gene>
    <name evidence="4" type="ORF">MYCIT1_LOCUS20063</name>
</gene>
<dbReference type="PROSITE" id="PS50103">
    <property type="entry name" value="ZF_C3H1"/>
    <property type="match status" value="2"/>
</dbReference>
<dbReference type="AlphaFoldDB" id="A0AAD2Q423"/>
<dbReference type="PANTHER" id="PTHR37543:SF1">
    <property type="entry name" value="CCCH ZINC FINGER DNA BINDING PROTEIN (AFU_ORTHOLOGUE AFUA_5G12760)"/>
    <property type="match status" value="1"/>
</dbReference>
<evidence type="ECO:0000313" key="4">
    <source>
        <dbReference type="EMBL" id="CAK5273535.1"/>
    </source>
</evidence>
<feature type="domain" description="C3H1-type" evidence="3">
    <location>
        <begin position="342"/>
        <end position="370"/>
    </location>
</feature>
<proteinExistence type="predicted"/>
<protein>
    <recommendedName>
        <fullName evidence="3">C3H1-type domain-containing protein</fullName>
    </recommendedName>
</protein>
<dbReference type="InterPro" id="IPR057654">
    <property type="entry name" value="Znf-CCCH_tandem"/>
</dbReference>
<reference evidence="4" key="1">
    <citation type="submission" date="2023-11" db="EMBL/GenBank/DDBJ databases">
        <authorList>
            <person name="De Vega J J."/>
            <person name="De Vega J J."/>
        </authorList>
    </citation>
    <scope>NUCLEOTIDE SEQUENCE</scope>
</reference>
<dbReference type="GO" id="GO:0008270">
    <property type="term" value="F:zinc ion binding"/>
    <property type="evidence" value="ECO:0007669"/>
    <property type="project" value="UniProtKB-KW"/>
</dbReference>
<dbReference type="InterPro" id="IPR057683">
    <property type="entry name" value="DUF7923"/>
</dbReference>
<keyword evidence="1" id="KW-0862">Zinc</keyword>
<dbReference type="Pfam" id="PF25540">
    <property type="entry name" value="DUF7923"/>
    <property type="match status" value="1"/>
</dbReference>
<dbReference type="Pfam" id="PF25543">
    <property type="entry name" value="zf-CCCH_tandem"/>
    <property type="match status" value="1"/>
</dbReference>
<keyword evidence="1" id="KW-0479">Metal-binding</keyword>
<feature type="region of interest" description="Disordered" evidence="2">
    <location>
        <begin position="1"/>
        <end position="20"/>
    </location>
</feature>
<comment type="caution">
    <text evidence="4">The sequence shown here is derived from an EMBL/GenBank/DDBJ whole genome shotgun (WGS) entry which is preliminary data.</text>
</comment>
<dbReference type="EMBL" id="CAVNYO010000397">
    <property type="protein sequence ID" value="CAK5273535.1"/>
    <property type="molecule type" value="Genomic_DNA"/>
</dbReference>
<feature type="compositionally biased region" description="Polar residues" evidence="2">
    <location>
        <begin position="325"/>
        <end position="336"/>
    </location>
</feature>
<keyword evidence="5" id="KW-1185">Reference proteome</keyword>
<organism evidence="4 5">
    <name type="scientific">Mycena citricolor</name>
    <dbReference type="NCBI Taxonomy" id="2018698"/>
    <lineage>
        <taxon>Eukaryota</taxon>
        <taxon>Fungi</taxon>
        <taxon>Dikarya</taxon>
        <taxon>Basidiomycota</taxon>
        <taxon>Agaricomycotina</taxon>
        <taxon>Agaricomycetes</taxon>
        <taxon>Agaricomycetidae</taxon>
        <taxon>Agaricales</taxon>
        <taxon>Marasmiineae</taxon>
        <taxon>Mycenaceae</taxon>
        <taxon>Mycena</taxon>
    </lineage>
</organism>
<evidence type="ECO:0000256" key="1">
    <source>
        <dbReference type="PROSITE-ProRule" id="PRU00723"/>
    </source>
</evidence>
<evidence type="ECO:0000256" key="2">
    <source>
        <dbReference type="SAM" id="MobiDB-lite"/>
    </source>
</evidence>
<accession>A0AAD2Q423</accession>
<feature type="domain" description="C3H1-type" evidence="3">
    <location>
        <begin position="382"/>
        <end position="410"/>
    </location>
</feature>
<dbReference type="PANTHER" id="PTHR37543">
    <property type="entry name" value="CCCH ZINC FINGER DNA BINDING PROTEIN (AFU_ORTHOLOGUE AFUA_5G12760)"/>
    <property type="match status" value="1"/>
</dbReference>
<dbReference type="Gene3D" id="4.10.1000.10">
    <property type="entry name" value="Zinc finger, CCCH-type"/>
    <property type="match status" value="1"/>
</dbReference>
<feature type="zinc finger region" description="C3H1-type" evidence="1">
    <location>
        <begin position="342"/>
        <end position="370"/>
    </location>
</feature>
<sequence length="433" mass="47395">MEAKRPSATAGDEDPVRPPHPILTQHIADDILEVLRDDTSLRDTIKKLETELSVYKRAFADVEGELKNSRLAYLEAQSVNRKLKNEFEASKKTEKGNRVVILLDGDGAIFSGQHISKGREGGHKAAQILSDATLQCLAQNFGSRSFQLWAFVFFNKRGLVDTFRRTGKGTWAANLDEFVLGFNQSTERFVMVDVGGMKEAADAKLKAYLEHEIRLPETFKVVFGACHDNGYVANLHSQITAGFKEKLILLKSYTEMAAGIAALSLPTLTIEDLFMLNKIGDAVLPPSPKSTTSSASLKSPPLSGKVSLGLAVSRPLNPELPLTKRGTSADTSPLPLTQSDLTENPAPCTSHYLKNSCPFPLDCRFAHDYVLSTAQVLELAKSAKRAPCPTALKGKKCENDEDCIYGHVCPAGANCFFQKKAKCRFKHASMHPA</sequence>
<evidence type="ECO:0000259" key="3">
    <source>
        <dbReference type="PROSITE" id="PS50103"/>
    </source>
</evidence>
<name>A0AAD2Q423_9AGAR</name>
<dbReference type="Proteomes" id="UP001295794">
    <property type="component" value="Unassembled WGS sequence"/>
</dbReference>
<feature type="region of interest" description="Disordered" evidence="2">
    <location>
        <begin position="317"/>
        <end position="336"/>
    </location>
</feature>